<evidence type="ECO:0000259" key="1">
    <source>
        <dbReference type="Pfam" id="PF00753"/>
    </source>
</evidence>
<reference evidence="2 3" key="1">
    <citation type="journal article" date="2016" name="Nat. Commun.">
        <title>Thousands of microbial genomes shed light on interconnected biogeochemical processes in an aquifer system.</title>
        <authorList>
            <person name="Anantharaman K."/>
            <person name="Brown C.T."/>
            <person name="Hug L.A."/>
            <person name="Sharon I."/>
            <person name="Castelle C.J."/>
            <person name="Probst A.J."/>
            <person name="Thomas B.C."/>
            <person name="Singh A."/>
            <person name="Wilkins M.J."/>
            <person name="Karaoz U."/>
            <person name="Brodie E.L."/>
            <person name="Williams K.H."/>
            <person name="Hubbard S.S."/>
            <person name="Banfield J.F."/>
        </authorList>
    </citation>
    <scope>NUCLEOTIDE SEQUENCE [LARGE SCALE GENOMIC DNA]</scope>
</reference>
<proteinExistence type="predicted"/>
<dbReference type="InterPro" id="IPR036866">
    <property type="entry name" value="RibonucZ/Hydroxyglut_hydro"/>
</dbReference>
<dbReference type="InterPro" id="IPR001279">
    <property type="entry name" value="Metallo-B-lactamas"/>
</dbReference>
<dbReference type="PANTHER" id="PTHR11203">
    <property type="entry name" value="CLEAVAGE AND POLYADENYLATION SPECIFICITY FACTOR FAMILY MEMBER"/>
    <property type="match status" value="1"/>
</dbReference>
<accession>A0A1G2KJX6</accession>
<name>A0A1G2KJX6_9BACT</name>
<organism evidence="2 3">
    <name type="scientific">Candidatus Sungbacteria bacterium RIFCSPHIGHO2_02_FULL_47_11</name>
    <dbReference type="NCBI Taxonomy" id="1802270"/>
    <lineage>
        <taxon>Bacteria</taxon>
        <taxon>Candidatus Sungiibacteriota</taxon>
    </lineage>
</organism>
<protein>
    <recommendedName>
        <fullName evidence="1">Metallo-beta-lactamase domain-containing protein</fullName>
    </recommendedName>
</protein>
<dbReference type="PANTHER" id="PTHR11203:SF37">
    <property type="entry name" value="INTEGRATOR COMPLEX SUBUNIT 11"/>
    <property type="match status" value="1"/>
</dbReference>
<dbReference type="Gene3D" id="3.40.50.10890">
    <property type="match status" value="1"/>
</dbReference>
<dbReference type="Pfam" id="PF00753">
    <property type="entry name" value="Lactamase_B"/>
    <property type="match status" value="1"/>
</dbReference>
<gene>
    <name evidence="2" type="ORF">A3C07_01930</name>
</gene>
<dbReference type="Gene3D" id="3.60.15.10">
    <property type="entry name" value="Ribonuclease Z/Hydroxyacylglutathione hydrolase-like"/>
    <property type="match status" value="1"/>
</dbReference>
<evidence type="ECO:0000313" key="3">
    <source>
        <dbReference type="Proteomes" id="UP000179023"/>
    </source>
</evidence>
<dbReference type="AlphaFoldDB" id="A0A1G2KJX6"/>
<dbReference type="EMBL" id="MHQI01000034">
    <property type="protein sequence ID" value="OGZ99695.1"/>
    <property type="molecule type" value="Genomic_DNA"/>
</dbReference>
<feature type="domain" description="Metallo-beta-lactamase" evidence="1">
    <location>
        <begin position="138"/>
        <end position="189"/>
    </location>
</feature>
<dbReference type="InterPro" id="IPR050698">
    <property type="entry name" value="MBL"/>
</dbReference>
<comment type="caution">
    <text evidence="2">The sequence shown here is derived from an EMBL/GenBank/DDBJ whole genome shotgun (WGS) entry which is preliminary data.</text>
</comment>
<dbReference type="SUPFAM" id="SSF56281">
    <property type="entry name" value="Metallo-hydrolase/oxidoreductase"/>
    <property type="match status" value="1"/>
</dbReference>
<dbReference type="GO" id="GO:0004521">
    <property type="term" value="F:RNA endonuclease activity"/>
    <property type="evidence" value="ECO:0007669"/>
    <property type="project" value="TreeGrafter"/>
</dbReference>
<sequence>MLRTPEPTFLGFEDNHPLSIGFYRRLVNDYLHYTATIAFCQDAWYNEHRFLKSAFSVFRHARGIPVGRSENRKGEEKMYTVRFHRLGSHQDEYDIEPTGLVRDIFKGLKFIDRTVIDFGIMQKGGGIEPGEETYHAPDISLFEDGNPITKVLATHVHLDHFGFIPALTQYFAPTAKVYMTRPSEAMAWPIWEQGIMINSKRGTPPPYNYDQFMDAVDRISVIEQPGMFGVIPGLPEYVEPKGHIHGACGYSIKINGTWFHVSGDQCSHDQPGVNGAPLLERKDDGCPHIIAGSDCTYGADPDSDKRTYRNEMDRGYDIIARTVENGHPVLAFCFGVHRSGALAHEMQRRGLTDIAPVFLDGQGRDFTERMLKPEGKWCGLDQELEVERVLFVENQRHRDSVVRSGKGYFVISTPGMGGPGGTGTFWRRSILRDPGAAVLFMGYVAPETDGAKILRAARVRDDCGEASVTFMVHDRDSGETVQETIPLRCQVVQIRIGSHDSRGKILEWFRSFPRLQAAMLNHGSKHALDSLGSELASEIPVLYRADRDRTIEFNI</sequence>
<evidence type="ECO:0000313" key="2">
    <source>
        <dbReference type="EMBL" id="OGZ99695.1"/>
    </source>
</evidence>
<dbReference type="STRING" id="1802270.A3C07_01930"/>
<dbReference type="Proteomes" id="UP000179023">
    <property type="component" value="Unassembled WGS sequence"/>
</dbReference>